<evidence type="ECO:0000313" key="2">
    <source>
        <dbReference type="EMBL" id="SDP46467.1"/>
    </source>
</evidence>
<dbReference type="AlphaFoldDB" id="A0A1H0SXD2"/>
<organism evidence="2 3">
    <name type="scientific">Klenkia soli</name>
    <dbReference type="NCBI Taxonomy" id="1052260"/>
    <lineage>
        <taxon>Bacteria</taxon>
        <taxon>Bacillati</taxon>
        <taxon>Actinomycetota</taxon>
        <taxon>Actinomycetes</taxon>
        <taxon>Geodermatophilales</taxon>
        <taxon>Geodermatophilaceae</taxon>
        <taxon>Klenkia</taxon>
    </lineage>
</organism>
<evidence type="ECO:0000256" key="1">
    <source>
        <dbReference type="SAM" id="MobiDB-lite"/>
    </source>
</evidence>
<dbReference type="Proteomes" id="UP000199088">
    <property type="component" value="Unassembled WGS sequence"/>
</dbReference>
<feature type="region of interest" description="Disordered" evidence="1">
    <location>
        <begin position="1"/>
        <end position="26"/>
    </location>
</feature>
<protein>
    <submittedName>
        <fullName evidence="2">Uncharacterized protein</fullName>
    </submittedName>
</protein>
<evidence type="ECO:0000313" key="3">
    <source>
        <dbReference type="Proteomes" id="UP000199088"/>
    </source>
</evidence>
<dbReference type="EMBL" id="FNIR01000014">
    <property type="protein sequence ID" value="SDP46467.1"/>
    <property type="molecule type" value="Genomic_DNA"/>
</dbReference>
<reference evidence="3" key="1">
    <citation type="submission" date="2016-10" db="EMBL/GenBank/DDBJ databases">
        <authorList>
            <person name="Varghese N."/>
            <person name="Submissions S."/>
        </authorList>
    </citation>
    <scope>NUCLEOTIDE SEQUENCE [LARGE SCALE GENOMIC DNA]</scope>
    <source>
        <strain evidence="3">DSM 45843</strain>
    </source>
</reference>
<accession>A0A1H0SXD2</accession>
<gene>
    <name evidence="2" type="ORF">SAMN05660199_03959</name>
</gene>
<proteinExistence type="predicted"/>
<feature type="compositionally biased region" description="Pro residues" evidence="1">
    <location>
        <begin position="1"/>
        <end position="11"/>
    </location>
</feature>
<dbReference type="STRING" id="1052260.SAMN05660199_03959"/>
<sequence>MPQPRSTPPAPDTFAGRRAARLQHEQEHGIPTRRIFSLRAGENAQNTFTFVDDTDATPGRTA</sequence>
<name>A0A1H0SXD2_9ACTN</name>
<dbReference type="RefSeq" id="WP_091248769.1">
    <property type="nucleotide sequence ID" value="NZ_FNIR01000014.1"/>
</dbReference>
<keyword evidence="3" id="KW-1185">Reference proteome</keyword>